<dbReference type="PANTHER" id="PTHR47338:SF29">
    <property type="entry name" value="ZN(2)-C6 FUNGAL-TYPE DOMAIN-CONTAINING PROTEIN"/>
    <property type="match status" value="1"/>
</dbReference>
<dbReference type="PANTHER" id="PTHR47338">
    <property type="entry name" value="ZN(II)2CYS6 TRANSCRIPTION FACTOR (EUROFUNG)-RELATED"/>
    <property type="match status" value="1"/>
</dbReference>
<dbReference type="Pfam" id="PF04082">
    <property type="entry name" value="Fungal_trans"/>
    <property type="match status" value="1"/>
</dbReference>
<dbReference type="GO" id="GO:0006351">
    <property type="term" value="P:DNA-templated transcription"/>
    <property type="evidence" value="ECO:0007669"/>
    <property type="project" value="InterPro"/>
</dbReference>
<dbReference type="GO" id="GO:0000981">
    <property type="term" value="F:DNA-binding transcription factor activity, RNA polymerase II-specific"/>
    <property type="evidence" value="ECO:0007669"/>
    <property type="project" value="InterPro"/>
</dbReference>
<dbReference type="GO" id="GO:0003677">
    <property type="term" value="F:DNA binding"/>
    <property type="evidence" value="ECO:0007669"/>
    <property type="project" value="InterPro"/>
</dbReference>
<dbReference type="Proteomes" id="UP000322245">
    <property type="component" value="Unassembled WGS sequence"/>
</dbReference>
<dbReference type="InterPro" id="IPR007219">
    <property type="entry name" value="XnlR_reg_dom"/>
</dbReference>
<reference evidence="8 9" key="1">
    <citation type="submission" date="2017-05" db="EMBL/GenBank/DDBJ databases">
        <title>The Genome Sequence of Tsuchiyaea wingfieldii DSM 27421.</title>
        <authorList>
            <person name="Cuomo C."/>
            <person name="Passer A."/>
            <person name="Billmyre B."/>
            <person name="Heitman J."/>
        </authorList>
    </citation>
    <scope>NUCLEOTIDE SEQUENCE [LARGE SCALE GENOMIC DNA]</scope>
    <source>
        <strain evidence="8 9">DSM 27421</strain>
    </source>
</reference>
<keyword evidence="5" id="KW-0539">Nucleus</keyword>
<dbReference type="SMART" id="SM00906">
    <property type="entry name" value="Fungal_trans"/>
    <property type="match status" value="1"/>
</dbReference>
<comment type="caution">
    <text evidence="8">The sequence shown here is derived from an EMBL/GenBank/DDBJ whole genome shotgun (WGS) entry which is preliminary data.</text>
</comment>
<evidence type="ECO:0000256" key="1">
    <source>
        <dbReference type="ARBA" id="ARBA00004123"/>
    </source>
</evidence>
<evidence type="ECO:0000259" key="7">
    <source>
        <dbReference type="SMART" id="SM00906"/>
    </source>
</evidence>
<dbReference type="GO" id="GO:0008270">
    <property type="term" value="F:zinc ion binding"/>
    <property type="evidence" value="ECO:0007669"/>
    <property type="project" value="InterPro"/>
</dbReference>
<evidence type="ECO:0000313" key="8">
    <source>
        <dbReference type="EMBL" id="TYJ53884.1"/>
    </source>
</evidence>
<gene>
    <name evidence="8" type="ORF">B9479_005433</name>
</gene>
<evidence type="ECO:0000256" key="4">
    <source>
        <dbReference type="ARBA" id="ARBA00023163"/>
    </source>
</evidence>
<feature type="domain" description="Xylanolytic transcriptional activator regulatory" evidence="7">
    <location>
        <begin position="319"/>
        <end position="407"/>
    </location>
</feature>
<name>A0A5D3AT66_9TREE</name>
<keyword evidence="4" id="KW-0804">Transcription</keyword>
<protein>
    <recommendedName>
        <fullName evidence="7">Xylanolytic transcriptional activator regulatory domain-containing protein</fullName>
    </recommendedName>
</protein>
<dbReference type="CDD" id="cd12148">
    <property type="entry name" value="fungal_TF_MHR"/>
    <property type="match status" value="1"/>
</dbReference>
<feature type="region of interest" description="Disordered" evidence="6">
    <location>
        <begin position="1"/>
        <end position="92"/>
    </location>
</feature>
<keyword evidence="3" id="KW-0805">Transcription regulation</keyword>
<feature type="region of interest" description="Disordered" evidence="6">
    <location>
        <begin position="733"/>
        <end position="787"/>
    </location>
</feature>
<dbReference type="EMBL" id="NIDF01000074">
    <property type="protein sequence ID" value="TYJ53884.1"/>
    <property type="molecule type" value="Genomic_DNA"/>
</dbReference>
<evidence type="ECO:0000256" key="6">
    <source>
        <dbReference type="SAM" id="MobiDB-lite"/>
    </source>
</evidence>
<dbReference type="AlphaFoldDB" id="A0A5D3AT66"/>
<evidence type="ECO:0000256" key="5">
    <source>
        <dbReference type="ARBA" id="ARBA00023242"/>
    </source>
</evidence>
<comment type="subcellular location">
    <subcellularLocation>
        <location evidence="1">Nucleus</location>
    </subcellularLocation>
</comment>
<dbReference type="InterPro" id="IPR050815">
    <property type="entry name" value="TF_fung"/>
</dbReference>
<sequence>MQCHYAHDEDDGQSQDEEAHPAQPRPSKIGIEESMATEETRPTLQQSGLPLFAGPSRNDSQTSSGTQSSAPLTSIQGGQWAPFGPVEPQSSAADFSAAIDDAALFSDMQTFFEIDSAPLDALASLPGPSLVDPLPSFQTLPEQPAVAATTVAGEAEIDAAIQSSFKDILWPGWPPSLPIPSLLGHLVETFFTTIPSVSRVIHRQTLLARISLPPTHADFPHSSLLHAICAVASRHSPAVYTRSVQEDIAKIAKDAKAAKGKGMVGAVPEDELCFSKRHAMHAFAAIKLNHVNARGLFDMLQALIIIGHWGQSLARWMDCWILVGTATRLVICLGLLDAHSHVQADNATPFRRTILAPPKDDVEREERRAAMWFLVLYDITLSASSGWTGALPMDEITTKFPAARTKFDKGVTIPENPQSFMSPDVYHNHPVADSFVMMSKGNMLLHRVIRLVRRCRRMEAHEWASVKDSAEFRQIENDLGMLSLTFPVALRDPVQYMQGAMKVIDADLISAHLLPHVAAINLHEPFADIKDPLCPSGTRLLAEARACLSVVYLVRSGISLFSVAGIKADVVPDYLFTATRTLALFYHRALETQDEVFARTLHTEITVFTHVFDGLAIRHSMGACHLAMIDTLMSSIEKETLGYTVANADNLLGLATQASVKGTTSIPSLSSRTTNVLITASYSTFKEIPCVAEHHPDASMINVLKAVMATGDPAQASGKFQEYLDEIRGYLKSSSSTSGNASGAGGGSNKGKGNAPAAGPEDPLGWMDLKSIGRLGDPLTTSSLLKP</sequence>
<proteinExistence type="predicted"/>
<evidence type="ECO:0000256" key="2">
    <source>
        <dbReference type="ARBA" id="ARBA00022723"/>
    </source>
</evidence>
<feature type="compositionally biased region" description="Polar residues" evidence="6">
    <location>
        <begin position="57"/>
        <end position="77"/>
    </location>
</feature>
<keyword evidence="9" id="KW-1185">Reference proteome</keyword>
<evidence type="ECO:0000313" key="9">
    <source>
        <dbReference type="Proteomes" id="UP000322245"/>
    </source>
</evidence>
<dbReference type="GO" id="GO:0005634">
    <property type="term" value="C:nucleus"/>
    <property type="evidence" value="ECO:0007669"/>
    <property type="project" value="UniProtKB-SubCell"/>
</dbReference>
<accession>A0A5D3AT66</accession>
<organism evidence="8 9">
    <name type="scientific">Cryptococcus floricola</name>
    <dbReference type="NCBI Taxonomy" id="2591691"/>
    <lineage>
        <taxon>Eukaryota</taxon>
        <taxon>Fungi</taxon>
        <taxon>Dikarya</taxon>
        <taxon>Basidiomycota</taxon>
        <taxon>Agaricomycotina</taxon>
        <taxon>Tremellomycetes</taxon>
        <taxon>Tremellales</taxon>
        <taxon>Cryptococcaceae</taxon>
        <taxon>Cryptococcus</taxon>
    </lineage>
</organism>
<keyword evidence="2" id="KW-0479">Metal-binding</keyword>
<evidence type="ECO:0000256" key="3">
    <source>
        <dbReference type="ARBA" id="ARBA00023015"/>
    </source>
</evidence>